<organism evidence="1 2">
    <name type="scientific">Allacma fusca</name>
    <dbReference type="NCBI Taxonomy" id="39272"/>
    <lineage>
        <taxon>Eukaryota</taxon>
        <taxon>Metazoa</taxon>
        <taxon>Ecdysozoa</taxon>
        <taxon>Arthropoda</taxon>
        <taxon>Hexapoda</taxon>
        <taxon>Collembola</taxon>
        <taxon>Symphypleona</taxon>
        <taxon>Sminthuridae</taxon>
        <taxon>Allacma</taxon>
    </lineage>
</organism>
<accession>A0A8J2NHG3</accession>
<proteinExistence type="predicted"/>
<sequence length="328" mass="38529">MEIQYELIQQFSTHKTTINEYNGEDPITTLLLIQLDFQYHRRIKLKIYPLNADNREHQLCRNYCVGAFECWRPFLHLFLGLLIFHPRTAMSSPLRKSGSSSSSTDLGEHIRHQRPAKWINPCRIPTTIPALPSDFEVQQQSDVDIFQNIITQVSKAEHQAREFMGAFFEESFGTKLKNDKYKDIHQDWIGNVAVNIGKYLGEEVDPEKLDALTVKETLRSMYEGLQKFAVGLEQIVLDQAVYGGNFHQHFHEAEFQLKYVLCELQIAMLEKSISHEDITREIMSQTYRDLDDRTARNLRDWLIFRDYVNVLEYLKQVFKYFLEKSKIP</sequence>
<protein>
    <submittedName>
        <fullName evidence="1">Uncharacterized protein</fullName>
    </submittedName>
</protein>
<dbReference type="EMBL" id="CAJVCH010012031">
    <property type="protein sequence ID" value="CAG7672454.1"/>
    <property type="molecule type" value="Genomic_DNA"/>
</dbReference>
<dbReference type="Proteomes" id="UP000708208">
    <property type="component" value="Unassembled WGS sequence"/>
</dbReference>
<keyword evidence="2" id="KW-1185">Reference proteome</keyword>
<comment type="caution">
    <text evidence="1">The sequence shown here is derived from an EMBL/GenBank/DDBJ whole genome shotgun (WGS) entry which is preliminary data.</text>
</comment>
<name>A0A8J2NHG3_9HEXA</name>
<dbReference type="OrthoDB" id="6049566at2759"/>
<evidence type="ECO:0000313" key="2">
    <source>
        <dbReference type="Proteomes" id="UP000708208"/>
    </source>
</evidence>
<dbReference type="AlphaFoldDB" id="A0A8J2NHG3"/>
<gene>
    <name evidence="1" type="ORF">AFUS01_LOCUS2120</name>
</gene>
<evidence type="ECO:0000313" key="1">
    <source>
        <dbReference type="EMBL" id="CAG7672454.1"/>
    </source>
</evidence>
<reference evidence="1" key="1">
    <citation type="submission" date="2021-06" db="EMBL/GenBank/DDBJ databases">
        <authorList>
            <person name="Hodson N. C."/>
            <person name="Mongue J. A."/>
            <person name="Jaron S. K."/>
        </authorList>
    </citation>
    <scope>NUCLEOTIDE SEQUENCE</scope>
</reference>